<name>A0A383RGS3_PAEAL</name>
<protein>
    <submittedName>
        <fullName evidence="1">Uncharacterized protein</fullName>
    </submittedName>
</protein>
<gene>
    <name evidence="1" type="ORF">PBLR_14293</name>
</gene>
<organism evidence="1 2">
    <name type="scientific">Paenibacillus alvei</name>
    <name type="common">Bacillus alvei</name>
    <dbReference type="NCBI Taxonomy" id="44250"/>
    <lineage>
        <taxon>Bacteria</taxon>
        <taxon>Bacillati</taxon>
        <taxon>Bacillota</taxon>
        <taxon>Bacilli</taxon>
        <taxon>Bacillales</taxon>
        <taxon>Paenibacillaceae</taxon>
        <taxon>Paenibacillus</taxon>
    </lineage>
</organism>
<reference evidence="2" key="1">
    <citation type="submission" date="2018-08" db="EMBL/GenBank/DDBJ databases">
        <authorList>
            <person name="Chevrot R."/>
        </authorList>
    </citation>
    <scope>NUCLEOTIDE SEQUENCE [LARGE SCALE GENOMIC DNA]</scope>
</reference>
<dbReference type="AlphaFoldDB" id="A0A383RGS3"/>
<dbReference type="EMBL" id="LS992241">
    <property type="protein sequence ID" value="SYX85871.1"/>
    <property type="molecule type" value="Genomic_DNA"/>
</dbReference>
<dbReference type="Proteomes" id="UP000304148">
    <property type="component" value="Chromosome"/>
</dbReference>
<evidence type="ECO:0000313" key="1">
    <source>
        <dbReference type="EMBL" id="SYX85871.1"/>
    </source>
</evidence>
<sequence length="47" mass="5322">MAIDIIAESGMNSGCSTVHASWVVTRLINRPYVYNRQGDDFFVFLNL</sequence>
<proteinExistence type="predicted"/>
<accession>A0A383RGS3</accession>
<evidence type="ECO:0000313" key="2">
    <source>
        <dbReference type="Proteomes" id="UP000304148"/>
    </source>
</evidence>